<protein>
    <recommendedName>
        <fullName evidence="3">SIMPL domain-containing protein</fullName>
    </recommendedName>
</protein>
<evidence type="ECO:0000313" key="2">
    <source>
        <dbReference type="Proteomes" id="UP000218151"/>
    </source>
</evidence>
<dbReference type="GO" id="GO:0006974">
    <property type="term" value="P:DNA damage response"/>
    <property type="evidence" value="ECO:0007669"/>
    <property type="project" value="TreeGrafter"/>
</dbReference>
<dbReference type="PANTHER" id="PTHR34387">
    <property type="entry name" value="SLR1258 PROTEIN"/>
    <property type="match status" value="1"/>
</dbReference>
<evidence type="ECO:0000313" key="1">
    <source>
        <dbReference type="EMBL" id="PAX09293.1"/>
    </source>
</evidence>
<dbReference type="Proteomes" id="UP000218151">
    <property type="component" value="Unassembled WGS sequence"/>
</dbReference>
<proteinExistence type="predicted"/>
<accession>A0A2A2SJ86</accession>
<gene>
    <name evidence="1" type="ORF">CKY28_00585</name>
</gene>
<dbReference type="EMBL" id="NSLI01000001">
    <property type="protein sequence ID" value="PAX09293.1"/>
    <property type="molecule type" value="Genomic_DNA"/>
</dbReference>
<dbReference type="OrthoDB" id="7468374at2"/>
<dbReference type="InterPro" id="IPR052022">
    <property type="entry name" value="26kDa_periplasmic_antigen"/>
</dbReference>
<dbReference type="InterPro" id="IPR007497">
    <property type="entry name" value="SIMPL/DUF541"/>
</dbReference>
<dbReference type="PROSITE" id="PS51257">
    <property type="entry name" value="PROKAR_LIPOPROTEIN"/>
    <property type="match status" value="1"/>
</dbReference>
<sequence>MNRPAWLTPLVLLAACDRAAPDPRGVDRNETLLQVTADGEAEVRPDEARFSVGVSSIAPTAAEVTAANNRKMNAVVEALKRQGIAEADMQTRQLTIGRIGYGPNRGRFEANNVLNVRVRQVGRAGEAIVAATGAGANVLSGPDLRVGDPERAGSAARAAAFRNARTRADAYAGAAGLRIARVLAIRDGGAARPPSPSYDMAVEAQAAPAPVATPPVLAGTDTRTATVSVDFALVPR</sequence>
<keyword evidence="2" id="KW-1185">Reference proteome</keyword>
<dbReference type="PANTHER" id="PTHR34387:SF1">
    <property type="entry name" value="PERIPLASMIC IMMUNOGENIC PROTEIN"/>
    <property type="match status" value="1"/>
</dbReference>
<evidence type="ECO:0008006" key="3">
    <source>
        <dbReference type="Google" id="ProtNLM"/>
    </source>
</evidence>
<dbReference type="Gene3D" id="3.30.110.170">
    <property type="entry name" value="Protein of unknown function (DUF541), domain 1"/>
    <property type="match status" value="1"/>
</dbReference>
<dbReference type="Gene3D" id="3.30.70.2970">
    <property type="entry name" value="Protein of unknown function (DUF541), domain 2"/>
    <property type="match status" value="1"/>
</dbReference>
<reference evidence="2" key="1">
    <citation type="submission" date="2017-09" db="EMBL/GenBank/DDBJ databases">
        <authorList>
            <person name="Feng G."/>
            <person name="Zhu H."/>
        </authorList>
    </citation>
    <scope>NUCLEOTIDE SEQUENCE [LARGE SCALE GENOMIC DNA]</scope>
    <source>
        <strain evidence="2">1PNM-20</strain>
    </source>
</reference>
<name>A0A2A2SJ86_9SPHN</name>
<comment type="caution">
    <text evidence="1">The sequence shown here is derived from an EMBL/GenBank/DDBJ whole genome shotgun (WGS) entry which is preliminary data.</text>
</comment>
<organism evidence="1 2">
    <name type="scientific">Sphingomonas lenta</name>
    <dbReference type="NCBI Taxonomy" id="1141887"/>
    <lineage>
        <taxon>Bacteria</taxon>
        <taxon>Pseudomonadati</taxon>
        <taxon>Pseudomonadota</taxon>
        <taxon>Alphaproteobacteria</taxon>
        <taxon>Sphingomonadales</taxon>
        <taxon>Sphingomonadaceae</taxon>
        <taxon>Sphingomonas</taxon>
    </lineage>
</organism>
<dbReference type="RefSeq" id="WP_095996399.1">
    <property type="nucleotide sequence ID" value="NZ_NSLI01000001.1"/>
</dbReference>
<dbReference type="AlphaFoldDB" id="A0A2A2SJ86"/>
<dbReference type="Pfam" id="PF04402">
    <property type="entry name" value="SIMPL"/>
    <property type="match status" value="1"/>
</dbReference>